<keyword evidence="12" id="KW-1185">Reference proteome</keyword>
<dbReference type="OrthoDB" id="9809206at2"/>
<dbReference type="AlphaFoldDB" id="A0A4Y8ZSY9"/>
<dbReference type="PANTHER" id="PTHR30566:SF25">
    <property type="entry name" value="INNER MEMBRANE PROTEIN"/>
    <property type="match status" value="1"/>
</dbReference>
<dbReference type="EMBL" id="SPDV01000010">
    <property type="protein sequence ID" value="TFI59034.1"/>
    <property type="molecule type" value="Genomic_DNA"/>
</dbReference>
<feature type="transmembrane region" description="Helical" evidence="7">
    <location>
        <begin position="149"/>
        <end position="173"/>
    </location>
</feature>
<dbReference type="SUPFAM" id="SSF82861">
    <property type="entry name" value="Mechanosensitive channel protein MscS (YggB), transmembrane region"/>
    <property type="match status" value="1"/>
</dbReference>
<dbReference type="PANTHER" id="PTHR30566">
    <property type="entry name" value="YNAI-RELATED MECHANOSENSITIVE ION CHANNEL"/>
    <property type="match status" value="1"/>
</dbReference>
<dbReference type="InterPro" id="IPR049142">
    <property type="entry name" value="MS_channel_1st"/>
</dbReference>
<evidence type="ECO:0000256" key="3">
    <source>
        <dbReference type="ARBA" id="ARBA00022475"/>
    </source>
</evidence>
<evidence type="ECO:0000256" key="2">
    <source>
        <dbReference type="ARBA" id="ARBA00008017"/>
    </source>
</evidence>
<evidence type="ECO:0000256" key="6">
    <source>
        <dbReference type="ARBA" id="ARBA00023136"/>
    </source>
</evidence>
<feature type="transmembrane region" description="Helical" evidence="7">
    <location>
        <begin position="37"/>
        <end position="57"/>
    </location>
</feature>
<evidence type="ECO:0000259" key="8">
    <source>
        <dbReference type="Pfam" id="PF00924"/>
    </source>
</evidence>
<dbReference type="SUPFAM" id="SSF50182">
    <property type="entry name" value="Sm-like ribonucleoproteins"/>
    <property type="match status" value="1"/>
</dbReference>
<keyword evidence="3" id="KW-1003">Cell membrane</keyword>
<accession>A0A4Y8ZSY9</accession>
<dbReference type="GO" id="GO:0005886">
    <property type="term" value="C:plasma membrane"/>
    <property type="evidence" value="ECO:0007669"/>
    <property type="project" value="UniProtKB-SubCell"/>
</dbReference>
<dbReference type="InterPro" id="IPR023408">
    <property type="entry name" value="MscS_beta-dom_sf"/>
</dbReference>
<dbReference type="InterPro" id="IPR011066">
    <property type="entry name" value="MscS_channel_C_sf"/>
</dbReference>
<comment type="similarity">
    <text evidence="2">Belongs to the MscS (TC 1.A.23) family.</text>
</comment>
<dbReference type="InterPro" id="IPR010920">
    <property type="entry name" value="LSM_dom_sf"/>
</dbReference>
<dbReference type="Gene3D" id="2.30.30.60">
    <property type="match status" value="1"/>
</dbReference>
<proteinExistence type="inferred from homology"/>
<keyword evidence="5 7" id="KW-1133">Transmembrane helix</keyword>
<feature type="transmembrane region" description="Helical" evidence="7">
    <location>
        <begin position="185"/>
        <end position="213"/>
    </location>
</feature>
<protein>
    <submittedName>
        <fullName evidence="11">Mechanosensitive ion channel family protein</fullName>
    </submittedName>
</protein>
<dbReference type="Pfam" id="PF00924">
    <property type="entry name" value="MS_channel_2nd"/>
    <property type="match status" value="1"/>
</dbReference>
<dbReference type="InterPro" id="IPR006685">
    <property type="entry name" value="MscS_channel_2nd"/>
</dbReference>
<gene>
    <name evidence="11" type="ORF">E2493_07230</name>
</gene>
<dbReference type="SUPFAM" id="SSF82689">
    <property type="entry name" value="Mechanosensitive channel protein MscS (YggB), C-terminal domain"/>
    <property type="match status" value="1"/>
</dbReference>
<dbReference type="RefSeq" id="WP_135085197.1">
    <property type="nucleotide sequence ID" value="NZ_SPDV01000010.1"/>
</dbReference>
<dbReference type="Gene3D" id="3.30.70.100">
    <property type="match status" value="1"/>
</dbReference>
<feature type="transmembrane region" description="Helical" evidence="7">
    <location>
        <begin position="107"/>
        <end position="128"/>
    </location>
</feature>
<name>A0A4Y8ZSY9_9SPHN</name>
<keyword evidence="4 7" id="KW-0812">Transmembrane</keyword>
<feature type="domain" description="Mechanosensitive ion channel MscS C-terminal" evidence="9">
    <location>
        <begin position="274"/>
        <end position="358"/>
    </location>
</feature>
<comment type="caution">
    <text evidence="11">The sequence shown here is derived from an EMBL/GenBank/DDBJ whole genome shotgun (WGS) entry which is preliminary data.</text>
</comment>
<sequence>MSNQSNGVSEAAQNLSQTTGNLANEASSWISNNAVDILIAGTVGLLIALALFGVRALGARLVRRMTTREGEAHWPVIFARVVVQTKGYFIVLSAFELVAEHAETPPAILGAIHFLFVIAAAIQAAIWGRELILGYVQHRAGVDDEHSTLSSAMGIVRLLVTVALFAIAIIVILDNLGVNVTGLVAGLGIGGIAIGLAAQGIFSDLFAALSIIFDRPFRRGDTITFATFTGTVEKIGLKSTRIRALNGEQIVVSNTELLKTQLQNWAKLERRRAVMVFGITYQTPPDTIAQIGSELKAIVERQPLAAFDRAHAFQFGASSIDFEFIFHVDAADMAVFMAVREAIMIAMMRRFAEMGVEFAYPTQVTFTAAPDGKLVMPYPHVKVLAEGDCAAEPAAGA</sequence>
<dbReference type="Proteomes" id="UP000298213">
    <property type="component" value="Unassembled WGS sequence"/>
</dbReference>
<dbReference type="Pfam" id="PF21082">
    <property type="entry name" value="MS_channel_3rd"/>
    <property type="match status" value="1"/>
</dbReference>
<dbReference type="InterPro" id="IPR011014">
    <property type="entry name" value="MscS_channel_TM-2"/>
</dbReference>
<dbReference type="GO" id="GO:0008381">
    <property type="term" value="F:mechanosensitive monoatomic ion channel activity"/>
    <property type="evidence" value="ECO:0007669"/>
    <property type="project" value="UniProtKB-ARBA"/>
</dbReference>
<feature type="domain" description="Mechanosensitive ion channel transmembrane helices 2/3" evidence="10">
    <location>
        <begin position="159"/>
        <end position="199"/>
    </location>
</feature>
<evidence type="ECO:0000259" key="9">
    <source>
        <dbReference type="Pfam" id="PF21082"/>
    </source>
</evidence>
<evidence type="ECO:0000313" key="12">
    <source>
        <dbReference type="Proteomes" id="UP000298213"/>
    </source>
</evidence>
<dbReference type="Gene3D" id="1.10.287.1260">
    <property type="match status" value="1"/>
</dbReference>
<dbReference type="InterPro" id="IPR049278">
    <property type="entry name" value="MS_channel_C"/>
</dbReference>
<feature type="domain" description="Mechanosensitive ion channel MscS" evidence="8">
    <location>
        <begin position="201"/>
        <end position="266"/>
    </location>
</feature>
<evidence type="ECO:0000256" key="7">
    <source>
        <dbReference type="SAM" id="Phobius"/>
    </source>
</evidence>
<reference evidence="11 12" key="1">
    <citation type="submission" date="2019-03" db="EMBL/GenBank/DDBJ databases">
        <title>Genome sequence of Sphingomonas sp. 17J27-24.</title>
        <authorList>
            <person name="Kim M."/>
            <person name="Maeng S."/>
            <person name="Sathiyaraj S."/>
        </authorList>
    </citation>
    <scope>NUCLEOTIDE SEQUENCE [LARGE SCALE GENOMIC DNA]</scope>
    <source>
        <strain evidence="11 12">17J27-24</strain>
    </source>
</reference>
<keyword evidence="6 7" id="KW-0472">Membrane</keyword>
<organism evidence="11 12">
    <name type="scientific">Sphingomonas parva</name>
    <dbReference type="NCBI Taxonomy" id="2555898"/>
    <lineage>
        <taxon>Bacteria</taxon>
        <taxon>Pseudomonadati</taxon>
        <taxon>Pseudomonadota</taxon>
        <taxon>Alphaproteobacteria</taxon>
        <taxon>Sphingomonadales</taxon>
        <taxon>Sphingomonadaceae</taxon>
        <taxon>Sphingomonas</taxon>
    </lineage>
</organism>
<evidence type="ECO:0000256" key="5">
    <source>
        <dbReference type="ARBA" id="ARBA00022989"/>
    </source>
</evidence>
<comment type="subcellular location">
    <subcellularLocation>
        <location evidence="1">Cell membrane</location>
        <topology evidence="1">Multi-pass membrane protein</topology>
    </subcellularLocation>
</comment>
<evidence type="ECO:0000256" key="4">
    <source>
        <dbReference type="ARBA" id="ARBA00022692"/>
    </source>
</evidence>
<dbReference type="Pfam" id="PF21088">
    <property type="entry name" value="MS_channel_1st"/>
    <property type="match status" value="1"/>
</dbReference>
<evidence type="ECO:0000256" key="1">
    <source>
        <dbReference type="ARBA" id="ARBA00004651"/>
    </source>
</evidence>
<evidence type="ECO:0000313" key="11">
    <source>
        <dbReference type="EMBL" id="TFI59034.1"/>
    </source>
</evidence>
<evidence type="ECO:0000259" key="10">
    <source>
        <dbReference type="Pfam" id="PF21088"/>
    </source>
</evidence>